<dbReference type="PANTHER" id="PTHR36710:SF18">
    <property type="entry name" value="PECTINESTERASE INHIBITOR 5-RELATED"/>
    <property type="match status" value="1"/>
</dbReference>
<feature type="domain" description="Pectinesterase inhibitor" evidence="4">
    <location>
        <begin position="33"/>
        <end position="176"/>
    </location>
</feature>
<dbReference type="InterPro" id="IPR006501">
    <property type="entry name" value="Pectinesterase_inhib_dom"/>
</dbReference>
<comment type="similarity">
    <text evidence="3">Belongs to the PMEI family.</text>
</comment>
<dbReference type="InterPro" id="IPR035513">
    <property type="entry name" value="Invertase/methylesterase_inhib"/>
</dbReference>
<dbReference type="PANTHER" id="PTHR36710">
    <property type="entry name" value="PECTINESTERASE INHIBITOR-LIKE"/>
    <property type="match status" value="1"/>
</dbReference>
<dbReference type="Pfam" id="PF04043">
    <property type="entry name" value="PMEI"/>
    <property type="match status" value="1"/>
</dbReference>
<dbReference type="Gene3D" id="1.20.140.40">
    <property type="entry name" value="Invertase/pectin methylesterase inhibitor family protein"/>
    <property type="match status" value="1"/>
</dbReference>
<dbReference type="GO" id="GO:0046910">
    <property type="term" value="F:pectinesterase inhibitor activity"/>
    <property type="evidence" value="ECO:0007669"/>
    <property type="project" value="InterPro"/>
</dbReference>
<evidence type="ECO:0000313" key="5">
    <source>
        <dbReference type="EnsemblPlants" id="Kaladp0076s0134.1.v1.1.CDS.1"/>
    </source>
</evidence>
<protein>
    <recommendedName>
        <fullName evidence="4">Pectinesterase inhibitor domain-containing protein</fullName>
    </recommendedName>
</protein>
<keyword evidence="6" id="KW-1185">Reference proteome</keyword>
<keyword evidence="1" id="KW-0732">Signal</keyword>
<reference evidence="5" key="1">
    <citation type="submission" date="2021-01" db="UniProtKB">
        <authorList>
            <consortium name="EnsemblPlants"/>
        </authorList>
    </citation>
    <scope>IDENTIFICATION</scope>
</reference>
<dbReference type="InterPro" id="IPR052421">
    <property type="entry name" value="PCW_Enzyme_Inhibitor"/>
</dbReference>
<dbReference type="Proteomes" id="UP000594263">
    <property type="component" value="Unplaced"/>
</dbReference>
<evidence type="ECO:0000256" key="2">
    <source>
        <dbReference type="ARBA" id="ARBA00023157"/>
    </source>
</evidence>
<organism evidence="5 6">
    <name type="scientific">Kalanchoe fedtschenkoi</name>
    <name type="common">Lavender scallops</name>
    <name type="synonym">South American air plant</name>
    <dbReference type="NCBI Taxonomy" id="63787"/>
    <lineage>
        <taxon>Eukaryota</taxon>
        <taxon>Viridiplantae</taxon>
        <taxon>Streptophyta</taxon>
        <taxon>Embryophyta</taxon>
        <taxon>Tracheophyta</taxon>
        <taxon>Spermatophyta</taxon>
        <taxon>Magnoliopsida</taxon>
        <taxon>eudicotyledons</taxon>
        <taxon>Gunneridae</taxon>
        <taxon>Pentapetalae</taxon>
        <taxon>Saxifragales</taxon>
        <taxon>Crassulaceae</taxon>
        <taxon>Kalanchoe</taxon>
    </lineage>
</organism>
<name>A0A7N1A3T5_KALFE</name>
<evidence type="ECO:0000259" key="4">
    <source>
        <dbReference type="SMART" id="SM00856"/>
    </source>
</evidence>
<sequence length="180" mass="20167">MATSHAYLSVYHHRSWFIVFAIHAICNPQAVVSQNPLINNICHRTTFVDFCRQALMSDPHSAHADLNMLGTIAGHLTDRNLTVTRTHIQRLLDVETDEEAEHSLRACFSAYNRVSIHVTHIIMYWTRRKASMARQEASGAIRRVAECRAAFTDAAASPLAGNNNVMEKLLRIVVTICDAA</sequence>
<accession>A0A7N1A3T5</accession>
<evidence type="ECO:0000256" key="1">
    <source>
        <dbReference type="ARBA" id="ARBA00022729"/>
    </source>
</evidence>
<evidence type="ECO:0000256" key="3">
    <source>
        <dbReference type="ARBA" id="ARBA00038471"/>
    </source>
</evidence>
<dbReference type="NCBIfam" id="TIGR01614">
    <property type="entry name" value="PME_inhib"/>
    <property type="match status" value="1"/>
</dbReference>
<dbReference type="InterPro" id="IPR034086">
    <property type="entry name" value="PMEI_plant"/>
</dbReference>
<evidence type="ECO:0000313" key="6">
    <source>
        <dbReference type="Proteomes" id="UP000594263"/>
    </source>
</evidence>
<proteinExistence type="inferred from homology"/>
<dbReference type="AlphaFoldDB" id="A0A7N1A3T5"/>
<keyword evidence="2" id="KW-1015">Disulfide bond</keyword>
<dbReference type="CDD" id="cd15797">
    <property type="entry name" value="PMEI"/>
    <property type="match status" value="1"/>
</dbReference>
<dbReference type="SUPFAM" id="SSF101148">
    <property type="entry name" value="Plant invertase/pectin methylesterase inhibitor"/>
    <property type="match status" value="1"/>
</dbReference>
<dbReference type="Gramene" id="Kaladp0076s0134.1.v1.1">
    <property type="protein sequence ID" value="Kaladp0076s0134.1.v1.1.CDS.1"/>
    <property type="gene ID" value="Kaladp0076s0134.v1.1"/>
</dbReference>
<dbReference type="EnsemblPlants" id="Kaladp0076s0134.1.v1.1">
    <property type="protein sequence ID" value="Kaladp0076s0134.1.v1.1.CDS.1"/>
    <property type="gene ID" value="Kaladp0076s0134.v1.1"/>
</dbReference>
<dbReference type="SMART" id="SM00856">
    <property type="entry name" value="PMEI"/>
    <property type="match status" value="1"/>
</dbReference>